<dbReference type="EMBL" id="CM055098">
    <property type="protein sequence ID" value="KAJ7551012.1"/>
    <property type="molecule type" value="Genomic_DNA"/>
</dbReference>
<organism evidence="1 2">
    <name type="scientific">Diphasiastrum complanatum</name>
    <name type="common">Issler's clubmoss</name>
    <name type="synonym">Lycopodium complanatum</name>
    <dbReference type="NCBI Taxonomy" id="34168"/>
    <lineage>
        <taxon>Eukaryota</taxon>
        <taxon>Viridiplantae</taxon>
        <taxon>Streptophyta</taxon>
        <taxon>Embryophyta</taxon>
        <taxon>Tracheophyta</taxon>
        <taxon>Lycopodiopsida</taxon>
        <taxon>Lycopodiales</taxon>
        <taxon>Lycopodiaceae</taxon>
        <taxon>Lycopodioideae</taxon>
        <taxon>Diphasiastrum</taxon>
    </lineage>
</organism>
<name>A0ACC2DAP3_DIPCM</name>
<evidence type="ECO:0000313" key="1">
    <source>
        <dbReference type="EMBL" id="KAJ7551012.1"/>
    </source>
</evidence>
<gene>
    <name evidence="1" type="ORF">O6H91_07G129900</name>
</gene>
<accession>A0ACC2DAP3</accession>
<sequence length="221" mass="24770">MEFVRCGGSIGATYVQPSTLVLPVLSIGNVGQLAVDLLISSLGAERIGFLEDPNVLPCVGNDPFGPEPEGRLTVALELYRDVKRELGILQQRSPVAKGSMLKYAKNLATWAKSAGFKEIVILSSLDSGKRLYEMADSKIHYISNADEDGTNEHCERLGWQKLDDFERLEKEWHFLATESVLNADEEDLEKRSIDDDTISRFPILSLFCHLKVCVPRYYDFL</sequence>
<evidence type="ECO:0000313" key="2">
    <source>
        <dbReference type="Proteomes" id="UP001162992"/>
    </source>
</evidence>
<comment type="caution">
    <text evidence="1">The sequence shown here is derived from an EMBL/GenBank/DDBJ whole genome shotgun (WGS) entry which is preliminary data.</text>
</comment>
<proteinExistence type="predicted"/>
<reference evidence="2" key="1">
    <citation type="journal article" date="2024" name="Proc. Natl. Acad. Sci. U.S.A.">
        <title>Extraordinary preservation of gene collinearity over three hundred million years revealed in homosporous lycophytes.</title>
        <authorList>
            <person name="Li C."/>
            <person name="Wickell D."/>
            <person name="Kuo L.Y."/>
            <person name="Chen X."/>
            <person name="Nie B."/>
            <person name="Liao X."/>
            <person name="Peng D."/>
            <person name="Ji J."/>
            <person name="Jenkins J."/>
            <person name="Williams M."/>
            <person name="Shu S."/>
            <person name="Plott C."/>
            <person name="Barry K."/>
            <person name="Rajasekar S."/>
            <person name="Grimwood J."/>
            <person name="Han X."/>
            <person name="Sun S."/>
            <person name="Hou Z."/>
            <person name="He W."/>
            <person name="Dai G."/>
            <person name="Sun C."/>
            <person name="Schmutz J."/>
            <person name="Leebens-Mack J.H."/>
            <person name="Li F.W."/>
            <person name="Wang L."/>
        </authorList>
    </citation>
    <scope>NUCLEOTIDE SEQUENCE [LARGE SCALE GENOMIC DNA]</scope>
    <source>
        <strain evidence="2">cv. PW_Plant_1</strain>
    </source>
</reference>
<dbReference type="Proteomes" id="UP001162992">
    <property type="component" value="Chromosome 7"/>
</dbReference>
<keyword evidence="2" id="KW-1185">Reference proteome</keyword>
<protein>
    <submittedName>
        <fullName evidence="1">Uncharacterized protein</fullName>
    </submittedName>
</protein>